<name>A0A7R9CYR9_TIMCR</name>
<reference evidence="1" key="1">
    <citation type="submission" date="2020-11" db="EMBL/GenBank/DDBJ databases">
        <authorList>
            <person name="Tran Van P."/>
        </authorList>
    </citation>
    <scope>NUCLEOTIDE SEQUENCE</scope>
</reference>
<accession>A0A7R9CYR9</accession>
<dbReference type="AlphaFoldDB" id="A0A7R9CYR9"/>
<organism evidence="1">
    <name type="scientific">Timema cristinae</name>
    <name type="common">Walking stick</name>
    <dbReference type="NCBI Taxonomy" id="61476"/>
    <lineage>
        <taxon>Eukaryota</taxon>
        <taxon>Metazoa</taxon>
        <taxon>Ecdysozoa</taxon>
        <taxon>Arthropoda</taxon>
        <taxon>Hexapoda</taxon>
        <taxon>Insecta</taxon>
        <taxon>Pterygota</taxon>
        <taxon>Neoptera</taxon>
        <taxon>Polyneoptera</taxon>
        <taxon>Phasmatodea</taxon>
        <taxon>Timematodea</taxon>
        <taxon>Timematoidea</taxon>
        <taxon>Timematidae</taxon>
        <taxon>Timema</taxon>
    </lineage>
</organism>
<dbReference type="EMBL" id="OC318861">
    <property type="protein sequence ID" value="CAD7403486.1"/>
    <property type="molecule type" value="Genomic_DNA"/>
</dbReference>
<evidence type="ECO:0000313" key="1">
    <source>
        <dbReference type="EMBL" id="CAD7403486.1"/>
    </source>
</evidence>
<sequence length="149" mass="17606">MTSANFNVFPVQMEGDIDLETRLQNIKTLERKYIELLKIIHYLATKQRQRPEHYVLHIQDPLDFTEQVFIPAVRWEKLISNWDISVLEATSKILQTTKLKEEYPHKISRLRTIGHQIRFVFARDASTSEWKRMNESGILNLNRDLLGSV</sequence>
<protein>
    <submittedName>
        <fullName evidence="1">Uncharacterized protein</fullName>
    </submittedName>
</protein>
<gene>
    <name evidence="1" type="ORF">TCEB3V08_LOCUS7006</name>
</gene>
<proteinExistence type="predicted"/>